<geneLocation type="plastid" evidence="3"/>
<dbReference type="InterPro" id="IPR008927">
    <property type="entry name" value="6-PGluconate_DH-like_C_sf"/>
</dbReference>
<dbReference type="GO" id="GO:0008977">
    <property type="term" value="F:prephenate dehydrogenase (NAD+) activity"/>
    <property type="evidence" value="ECO:0007669"/>
    <property type="project" value="InterPro"/>
</dbReference>
<organism evidence="3">
    <name type="scientific">Paulinella micropora</name>
    <dbReference type="NCBI Taxonomy" id="1928728"/>
    <lineage>
        <taxon>Eukaryota</taxon>
        <taxon>Sar</taxon>
        <taxon>Rhizaria</taxon>
        <taxon>Cercozoa</taxon>
        <taxon>Imbricatea</taxon>
        <taxon>Silicofilosea</taxon>
        <taxon>Euglyphida</taxon>
        <taxon>Paulinellidae</taxon>
        <taxon>Paulinella</taxon>
    </lineage>
</organism>
<gene>
    <name evidence="3" type="primary">tyrA</name>
    <name evidence="3" type="ORF">PCKR_591</name>
</gene>
<dbReference type="SUPFAM" id="SSF48179">
    <property type="entry name" value="6-phosphogluconate dehydrogenase C-terminal domain-like"/>
    <property type="match status" value="1"/>
</dbReference>
<evidence type="ECO:0000259" key="2">
    <source>
        <dbReference type="PROSITE" id="PS51176"/>
    </source>
</evidence>
<keyword evidence="1" id="KW-0560">Oxidoreductase</keyword>
<dbReference type="PROSITE" id="PS51176">
    <property type="entry name" value="PDH_ADH"/>
    <property type="match status" value="1"/>
</dbReference>
<reference evidence="3" key="1">
    <citation type="journal article" date="2017" name="Protist">
        <title>Diversity of the Photosynthetic Paulinella Species, with the Description of Paulinella micropora sp. nov. and the Chromatophore Genome Sequence for strain KR01.</title>
        <authorList>
            <person name="Lhee D."/>
            <person name="Yang E.C."/>
            <person name="Kim J.I."/>
            <person name="Nakayama T."/>
            <person name="Zuccarello G."/>
            <person name="Andersen R.A."/>
            <person name="Yoon H.S."/>
        </authorList>
    </citation>
    <scope>NUCLEOTIDE SEQUENCE</scope>
    <source>
        <strain evidence="3">KR01</strain>
    </source>
</reference>
<keyword evidence="3" id="KW-0934">Plastid</keyword>
<evidence type="ECO:0000313" key="3">
    <source>
        <dbReference type="EMBL" id="APP88368.1"/>
    </source>
</evidence>
<dbReference type="Pfam" id="PF20463">
    <property type="entry name" value="PDH_C"/>
    <property type="match status" value="1"/>
</dbReference>
<dbReference type="InterPro" id="IPR003099">
    <property type="entry name" value="Prephen_DH"/>
</dbReference>
<dbReference type="Pfam" id="PF02153">
    <property type="entry name" value="PDH_N"/>
    <property type="match status" value="1"/>
</dbReference>
<proteinExistence type="predicted"/>
<dbReference type="InterPro" id="IPR036291">
    <property type="entry name" value="NAD(P)-bd_dom_sf"/>
</dbReference>
<dbReference type="AlphaFoldDB" id="A0A1L5YCE6"/>
<dbReference type="PANTHER" id="PTHR21363">
    <property type="entry name" value="PREPHENATE DEHYDROGENASE"/>
    <property type="match status" value="1"/>
</dbReference>
<dbReference type="GO" id="GO:0006571">
    <property type="term" value="P:tyrosine biosynthetic process"/>
    <property type="evidence" value="ECO:0007669"/>
    <property type="project" value="InterPro"/>
</dbReference>
<dbReference type="EMBL" id="KX897545">
    <property type="protein sequence ID" value="APP88368.1"/>
    <property type="molecule type" value="Genomic_DNA"/>
</dbReference>
<dbReference type="Gene3D" id="1.10.3660.10">
    <property type="entry name" value="6-phosphogluconate dehydrogenase C-terminal like domain"/>
    <property type="match status" value="1"/>
</dbReference>
<dbReference type="InterPro" id="IPR046826">
    <property type="entry name" value="PDH_N"/>
</dbReference>
<dbReference type="SUPFAM" id="SSF51735">
    <property type="entry name" value="NAD(P)-binding Rossmann-fold domains"/>
    <property type="match status" value="1"/>
</dbReference>
<feature type="domain" description="Prephenate/arogenate dehydrogenase" evidence="2">
    <location>
        <begin position="7"/>
        <end position="284"/>
    </location>
</feature>
<sequence>MFRNANTLLGVVGLGLIGGSLSLDLQALGYKVHGLVSRQETIERARERKLATEISTDPNILLDCDLIILAHPLKQLLEPPKKLLESLPLSSVITDVGSVKSPVLEKWQDLHPRFVASHPMAGRSESGIEAGVRGLFKARPWIATPNHLTDPIALDCVRKIAESIGSHWLIADARAHDQAVALVSHMPLFISAALIKTVSEDINPMVKSLARALASSGFADTSRIGGGEPHLGTGMAQCNTEELIHSIATYRQSLERLEELISTANWPELYKELEHTQKLRPEFL</sequence>
<dbReference type="PANTHER" id="PTHR21363:SF0">
    <property type="entry name" value="PREPHENATE DEHYDROGENASE [NADP(+)]"/>
    <property type="match status" value="1"/>
</dbReference>
<protein>
    <submittedName>
        <fullName evidence="3">Prephenate dehydrogenase</fullName>
    </submittedName>
</protein>
<dbReference type="GO" id="GO:0004665">
    <property type="term" value="F:prephenate dehydrogenase (NADP+) activity"/>
    <property type="evidence" value="ECO:0007669"/>
    <property type="project" value="InterPro"/>
</dbReference>
<dbReference type="NCBIfam" id="NF005650">
    <property type="entry name" value="PRK07417.1"/>
    <property type="match status" value="1"/>
</dbReference>
<dbReference type="Gene3D" id="3.40.50.720">
    <property type="entry name" value="NAD(P)-binding Rossmann-like Domain"/>
    <property type="match status" value="1"/>
</dbReference>
<dbReference type="InterPro" id="IPR050812">
    <property type="entry name" value="Preph/Arog_dehydrog"/>
</dbReference>
<dbReference type="GO" id="GO:0070403">
    <property type="term" value="F:NAD+ binding"/>
    <property type="evidence" value="ECO:0007669"/>
    <property type="project" value="InterPro"/>
</dbReference>
<dbReference type="InterPro" id="IPR046825">
    <property type="entry name" value="PDH_C"/>
</dbReference>
<accession>A0A1L5YCE6</accession>
<evidence type="ECO:0000256" key="1">
    <source>
        <dbReference type="ARBA" id="ARBA00023002"/>
    </source>
</evidence>
<name>A0A1L5YCE6_9EUKA</name>